<organism evidence="4 5">
    <name type="scientific">Corynebacterium gallinarum</name>
    <dbReference type="NCBI Taxonomy" id="2762214"/>
    <lineage>
        <taxon>Bacteria</taxon>
        <taxon>Bacillati</taxon>
        <taxon>Actinomycetota</taxon>
        <taxon>Actinomycetes</taxon>
        <taxon>Mycobacteriales</taxon>
        <taxon>Corynebacteriaceae</taxon>
        <taxon>Corynebacterium</taxon>
    </lineage>
</organism>
<dbReference type="RefSeq" id="WP_191733854.1">
    <property type="nucleotide sequence ID" value="NZ_JACSPR010000006.1"/>
</dbReference>
<dbReference type="InterPro" id="IPR012337">
    <property type="entry name" value="RNaseH-like_sf"/>
</dbReference>
<dbReference type="PROSITE" id="PS50994">
    <property type="entry name" value="INTEGRASE"/>
    <property type="match status" value="1"/>
</dbReference>
<dbReference type="Pfam" id="PF22483">
    <property type="entry name" value="Mu-transpos_C_2"/>
    <property type="match status" value="1"/>
</dbReference>
<dbReference type="InterPro" id="IPR054353">
    <property type="entry name" value="IstA-like_C"/>
</dbReference>
<keyword evidence="5" id="KW-1185">Reference proteome</keyword>
<dbReference type="Gene3D" id="3.30.420.10">
    <property type="entry name" value="Ribonuclease H-like superfamily/Ribonuclease H"/>
    <property type="match status" value="1"/>
</dbReference>
<feature type="domain" description="Integrase catalytic" evidence="3">
    <location>
        <begin position="134"/>
        <end position="328"/>
    </location>
</feature>
<dbReference type="PANTHER" id="PTHR35004">
    <property type="entry name" value="TRANSPOSASE RV3428C-RELATED"/>
    <property type="match status" value="1"/>
</dbReference>
<name>A0A8I0HNH2_9CORY</name>
<dbReference type="InterPro" id="IPR036397">
    <property type="entry name" value="RNaseH_sf"/>
</dbReference>
<evidence type="ECO:0000259" key="3">
    <source>
        <dbReference type="PROSITE" id="PS50994"/>
    </source>
</evidence>
<dbReference type="NCBIfam" id="NF033546">
    <property type="entry name" value="transpos_IS21"/>
    <property type="match status" value="1"/>
</dbReference>
<dbReference type="InterPro" id="IPR001584">
    <property type="entry name" value="Integrase_cat-core"/>
</dbReference>
<dbReference type="EMBL" id="JACSPR010000006">
    <property type="protein sequence ID" value="MBD8030612.1"/>
    <property type="molecule type" value="Genomic_DNA"/>
</dbReference>
<dbReference type="GO" id="GO:0003676">
    <property type="term" value="F:nucleic acid binding"/>
    <property type="evidence" value="ECO:0007669"/>
    <property type="project" value="InterPro"/>
</dbReference>
<sequence length="519" mass="58012">MVNRIPAKRVLRLRAEGLSQRTIAASQRISRNSITAVYDAADTLDIDFDDIADMDDADVYALLFPGRGEHRSIFVQPDWKQVHKELAKVGVTLKLLHGEYTDQVSATAGVPMSYDRFCRGYERHVMITGVDSRVGHKAARTVEVDWSGPTMRLLDPVTGETRKVYLFVACLAFSRLAFVEPTLNMEQATWLRAHVSMFEFFGGSVPRIVCDNLKTGVISHPRDGEIVLNDAYRELAAHYSAAVLPGRVKAPKDKPSVENTVGHVATVVIAALRNRTFASLAELKAAITEQITTYNANAFQKRPGSRVSVFQEEEQALLRPLPVVAYEISTWARRRQVARNGHVTWAKNYYSVPYIHVGEHVDLRITAQLVEIWQHDRRLASHVLLPATAVNQYATREADLPEGKAWREWDRERLTDWARRIGPRTAQVVERIFESVPVDDQGINPAVAVLRLSRRYSPARLETAAGIGLASGIYSPRYGHLHPILATNRDKAGTTEVSEPDHEPAGYVRGASYYAGGEK</sequence>
<comment type="similarity">
    <text evidence="1">Belongs to the transposase IS21/IS408/IS1162 family.</text>
</comment>
<gene>
    <name evidence="4" type="ORF">H9627_09825</name>
</gene>
<accession>A0A8I0HNH2</accession>
<reference evidence="4 5" key="1">
    <citation type="submission" date="2020-08" db="EMBL/GenBank/DDBJ databases">
        <title>A Genomic Blueprint of the Chicken Gut Microbiome.</title>
        <authorList>
            <person name="Gilroy R."/>
            <person name="Ravi A."/>
            <person name="Getino M."/>
            <person name="Pursley I."/>
            <person name="Horton D.L."/>
            <person name="Alikhan N.-F."/>
            <person name="Baker D."/>
            <person name="Gharbi K."/>
            <person name="Hall N."/>
            <person name="Watson M."/>
            <person name="Adriaenssens E.M."/>
            <person name="Foster-Nyarko E."/>
            <person name="Jarju S."/>
            <person name="Secka A."/>
            <person name="Antonio M."/>
            <person name="Oren A."/>
            <person name="Chaudhuri R."/>
            <person name="La Ragione R.M."/>
            <person name="Hildebrand F."/>
            <person name="Pallen M.J."/>
        </authorList>
    </citation>
    <scope>NUCLEOTIDE SEQUENCE [LARGE SCALE GENOMIC DNA]</scope>
    <source>
        <strain evidence="4 5">Sa1YVA5</strain>
    </source>
</reference>
<evidence type="ECO:0000313" key="4">
    <source>
        <dbReference type="EMBL" id="MBD8030612.1"/>
    </source>
</evidence>
<proteinExistence type="inferred from homology"/>
<dbReference type="PANTHER" id="PTHR35004:SF8">
    <property type="entry name" value="TRANSPOSASE RV3428C-RELATED"/>
    <property type="match status" value="1"/>
</dbReference>
<dbReference type="GO" id="GO:0015074">
    <property type="term" value="P:DNA integration"/>
    <property type="evidence" value="ECO:0007669"/>
    <property type="project" value="InterPro"/>
</dbReference>
<evidence type="ECO:0000256" key="1">
    <source>
        <dbReference type="ARBA" id="ARBA00009277"/>
    </source>
</evidence>
<feature type="compositionally biased region" description="Basic and acidic residues" evidence="2">
    <location>
        <begin position="491"/>
        <end position="504"/>
    </location>
</feature>
<protein>
    <submittedName>
        <fullName evidence="4">IS21 family transposase</fullName>
    </submittedName>
</protein>
<dbReference type="AlphaFoldDB" id="A0A8I0HNH2"/>
<evidence type="ECO:0000313" key="5">
    <source>
        <dbReference type="Proteomes" id="UP000650224"/>
    </source>
</evidence>
<feature type="region of interest" description="Disordered" evidence="2">
    <location>
        <begin position="491"/>
        <end position="519"/>
    </location>
</feature>
<dbReference type="SUPFAM" id="SSF53098">
    <property type="entry name" value="Ribonuclease H-like"/>
    <property type="match status" value="1"/>
</dbReference>
<evidence type="ECO:0000256" key="2">
    <source>
        <dbReference type="SAM" id="MobiDB-lite"/>
    </source>
</evidence>
<comment type="caution">
    <text evidence="4">The sequence shown here is derived from an EMBL/GenBank/DDBJ whole genome shotgun (WGS) entry which is preliminary data.</text>
</comment>
<dbReference type="Proteomes" id="UP000650224">
    <property type="component" value="Unassembled WGS sequence"/>
</dbReference>